<feature type="domain" description="N-acetyltransferase" evidence="1">
    <location>
        <begin position="12"/>
        <end position="172"/>
    </location>
</feature>
<name>A0A0C1Q9T9_9GAMM</name>
<protein>
    <submittedName>
        <fullName evidence="2">GNAT family acetyltransferase</fullName>
    </submittedName>
</protein>
<evidence type="ECO:0000313" key="3">
    <source>
        <dbReference type="Proteomes" id="UP000031327"/>
    </source>
</evidence>
<evidence type="ECO:0000259" key="1">
    <source>
        <dbReference type="PROSITE" id="PS51186"/>
    </source>
</evidence>
<organism evidence="2 3">
    <name type="scientific">Pseudoalteromonas luteoviolacea</name>
    <dbReference type="NCBI Taxonomy" id="43657"/>
    <lineage>
        <taxon>Bacteria</taxon>
        <taxon>Pseudomonadati</taxon>
        <taxon>Pseudomonadota</taxon>
        <taxon>Gammaproteobacteria</taxon>
        <taxon>Alteromonadales</taxon>
        <taxon>Pseudoalteromonadaceae</taxon>
        <taxon>Pseudoalteromonas</taxon>
    </lineage>
</organism>
<dbReference type="Proteomes" id="UP000031327">
    <property type="component" value="Unassembled WGS sequence"/>
</dbReference>
<reference evidence="2 3" key="1">
    <citation type="submission" date="2014-12" db="EMBL/GenBank/DDBJ databases">
        <title>Draft Genome Sequence of Pseudoalteromonas luteoviolacea HI1.</title>
        <authorList>
            <person name="Asahina A.Y."/>
            <person name="Hadfield M.G."/>
        </authorList>
    </citation>
    <scope>NUCLEOTIDE SEQUENCE [LARGE SCALE GENOMIC DNA]</scope>
    <source>
        <strain evidence="2 3">HI1</strain>
    </source>
</reference>
<dbReference type="AlphaFoldDB" id="A0A0C1Q9T9"/>
<dbReference type="Pfam" id="PF13302">
    <property type="entry name" value="Acetyltransf_3"/>
    <property type="match status" value="1"/>
</dbReference>
<gene>
    <name evidence="2" type="ORF">JF50_09520</name>
</gene>
<dbReference type="PANTHER" id="PTHR43610">
    <property type="entry name" value="BLL6696 PROTEIN"/>
    <property type="match status" value="1"/>
</dbReference>
<dbReference type="InterPro" id="IPR000182">
    <property type="entry name" value="GNAT_dom"/>
</dbReference>
<dbReference type="EMBL" id="JWIC01000005">
    <property type="protein sequence ID" value="KID57431.1"/>
    <property type="molecule type" value="Genomic_DNA"/>
</dbReference>
<dbReference type="Gene3D" id="3.40.630.30">
    <property type="match status" value="1"/>
</dbReference>
<dbReference type="SUPFAM" id="SSF55729">
    <property type="entry name" value="Acyl-CoA N-acyltransferases (Nat)"/>
    <property type="match status" value="1"/>
</dbReference>
<sequence length="191" mass="22220">MLKPISLCSSKVRLDPLSHSHLDALQKVGEAEALWRWVPSKYCQSPEILKDWFEQTAQFDPLEQIVFAIIDIETNQVTGNTRIFRVDPQNLQAEIGHTFIGLDWQRSHINTHAKYLLLKHAFETLGLVRIEFQTHEQNHKSRSAIARLGAHFEAIHLKNRKLPDGSFRNTARFSITDDMWPDIKQRLESWL</sequence>
<accession>A0A0C1Q9T9</accession>
<dbReference type="GO" id="GO:0016747">
    <property type="term" value="F:acyltransferase activity, transferring groups other than amino-acyl groups"/>
    <property type="evidence" value="ECO:0007669"/>
    <property type="project" value="InterPro"/>
</dbReference>
<keyword evidence="2" id="KW-0808">Transferase</keyword>
<comment type="caution">
    <text evidence="2">The sequence shown here is derived from an EMBL/GenBank/DDBJ whole genome shotgun (WGS) entry which is preliminary data.</text>
</comment>
<dbReference type="PROSITE" id="PS51186">
    <property type="entry name" value="GNAT"/>
    <property type="match status" value="1"/>
</dbReference>
<dbReference type="PANTHER" id="PTHR43610:SF1">
    <property type="entry name" value="N-ACETYLTRANSFERASE DOMAIN-CONTAINING PROTEIN"/>
    <property type="match status" value="1"/>
</dbReference>
<proteinExistence type="predicted"/>
<dbReference type="InterPro" id="IPR016181">
    <property type="entry name" value="Acyl_CoA_acyltransferase"/>
</dbReference>
<evidence type="ECO:0000313" key="2">
    <source>
        <dbReference type="EMBL" id="KID57431.1"/>
    </source>
</evidence>
<dbReference type="OrthoDB" id="5295305at2"/>
<dbReference type="RefSeq" id="WP_039609202.1">
    <property type="nucleotide sequence ID" value="NZ_JWIC01000005.1"/>
</dbReference>